<evidence type="ECO:0000313" key="3">
    <source>
        <dbReference type="Proteomes" id="UP000092584"/>
    </source>
</evidence>
<accession>A0A1B8TP25</accession>
<dbReference type="InterPro" id="IPR016047">
    <property type="entry name" value="M23ase_b-sheet_dom"/>
</dbReference>
<dbReference type="OrthoDB" id="9810477at2"/>
<evidence type="ECO:0000259" key="1">
    <source>
        <dbReference type="Pfam" id="PF01551"/>
    </source>
</evidence>
<dbReference type="Proteomes" id="UP000092584">
    <property type="component" value="Unassembled WGS sequence"/>
</dbReference>
<proteinExistence type="predicted"/>
<dbReference type="GO" id="GO:0004222">
    <property type="term" value="F:metalloendopeptidase activity"/>
    <property type="evidence" value="ECO:0007669"/>
    <property type="project" value="TreeGrafter"/>
</dbReference>
<sequence>MKINFKIILVSLCFASCKQVQNLSDKFTKPSGKQVIERNYKDDDAFLEKYEVVYEQAKNNNLELALPNVIYTKSDSLDLSILSYKVFLEKGELLKIETNIKTDSLQFAVDVYSFLNDTLISKRPIVSNEANLNHLNFEVFKTGYYKIVMFPESNKKVDFNIGIYTEPVFLFPVAGKGNKDIQSYWGAVRSGGKRKHEGIDIFAKRGTPVIASVDGFIATAKNSGLGGKQIWLKSGVFGKTLYYAHLDSIKTRSGTYVKVGDTLGFVGNTGNAKGASPHLHFGIYNSSGAINPLAFVKKSDLPNSKEEKVFKNGITKLAKNELRIGSGVKYKKIETFTENTPITILGKIDNWFHVQYADHVEGFMHESLIEENI</sequence>
<gene>
    <name evidence="2" type="ORF">LPB3_16320</name>
</gene>
<dbReference type="STRING" id="1774273.LPB03_16380"/>
<dbReference type="RefSeq" id="WP_065320705.1">
    <property type="nucleotide sequence ID" value="NZ_CP017477.1"/>
</dbReference>
<dbReference type="Pfam" id="PF01551">
    <property type="entry name" value="Peptidase_M23"/>
    <property type="match status" value="1"/>
</dbReference>
<evidence type="ECO:0000313" key="2">
    <source>
        <dbReference type="EMBL" id="OBY61375.1"/>
    </source>
</evidence>
<dbReference type="InterPro" id="IPR011055">
    <property type="entry name" value="Dup_hybrid_motif"/>
</dbReference>
<organism evidence="2 3">
    <name type="scientific">Polaribacter vadi</name>
    <dbReference type="NCBI Taxonomy" id="1774273"/>
    <lineage>
        <taxon>Bacteria</taxon>
        <taxon>Pseudomonadati</taxon>
        <taxon>Bacteroidota</taxon>
        <taxon>Flavobacteriia</taxon>
        <taxon>Flavobacteriales</taxon>
        <taxon>Flavobacteriaceae</taxon>
    </lineage>
</organism>
<dbReference type="PANTHER" id="PTHR21666:SF268">
    <property type="entry name" value="PEPTIDASE M23 DOMAIN-CONTAINING PROTEIN"/>
    <property type="match status" value="1"/>
</dbReference>
<comment type="caution">
    <text evidence="2">The sequence shown here is derived from an EMBL/GenBank/DDBJ whole genome shotgun (WGS) entry which is preliminary data.</text>
</comment>
<dbReference type="CDD" id="cd12797">
    <property type="entry name" value="M23_peptidase"/>
    <property type="match status" value="1"/>
</dbReference>
<dbReference type="Gene3D" id="2.30.30.40">
    <property type="entry name" value="SH3 Domains"/>
    <property type="match status" value="1"/>
</dbReference>
<dbReference type="Gene3D" id="2.70.70.10">
    <property type="entry name" value="Glucose Permease (Domain IIA)"/>
    <property type="match status" value="1"/>
</dbReference>
<dbReference type="AlphaFoldDB" id="A0A1B8TP25"/>
<name>A0A1B8TP25_9FLAO</name>
<reference evidence="3" key="1">
    <citation type="submission" date="2016-02" db="EMBL/GenBank/DDBJ databases">
        <authorList>
            <person name="Shin S.-K."/>
            <person name="Yi H."/>
            <person name="Kim E."/>
        </authorList>
    </citation>
    <scope>NUCLEOTIDE SEQUENCE [LARGE SCALE GENOMIC DNA]</scope>
    <source>
        <strain evidence="3">LPB0003</strain>
    </source>
</reference>
<dbReference type="PANTHER" id="PTHR21666">
    <property type="entry name" value="PEPTIDASE-RELATED"/>
    <property type="match status" value="1"/>
</dbReference>
<dbReference type="InterPro" id="IPR050570">
    <property type="entry name" value="Cell_wall_metabolism_enzyme"/>
</dbReference>
<keyword evidence="3" id="KW-1185">Reference proteome</keyword>
<feature type="domain" description="M23ase beta-sheet core" evidence="1">
    <location>
        <begin position="195"/>
        <end position="292"/>
    </location>
</feature>
<protein>
    <recommendedName>
        <fullName evidence="1">M23ase beta-sheet core domain-containing protein</fullName>
    </recommendedName>
</protein>
<dbReference type="EMBL" id="LSFM01000027">
    <property type="protein sequence ID" value="OBY61375.1"/>
    <property type="molecule type" value="Genomic_DNA"/>
</dbReference>
<dbReference type="SUPFAM" id="SSF51261">
    <property type="entry name" value="Duplicated hybrid motif"/>
    <property type="match status" value="1"/>
</dbReference>
<dbReference type="KEGG" id="pob:LPB03_16380"/>